<name>A0ABY3SR14_9BACL</name>
<proteinExistence type="predicted"/>
<sequence length="292" mass="32259">MATFRNMLEGTVALVTGASRGAGKGIALVLGEAGATVYVTGRSTRTHPSRTDLPGTIEETANEVTRRGGVGIPVRCDHTIDEEVALLYERIHDEQNGRLDLVVNNAWGGYENYDDADFLAPFWEQPMIRWEKMFHAGLRAQMVSSRYAMKILLPRRKGLIINTGVNVDYGSNNPVNVFYDTVKRAVVNMTQGMALNLSAQHTGISVIALAPGWMRTEDVCRHFGITQEDNSYLQIEELLPTESVFYIGRAVAALTADPHVSKKSGKLVEVGQVASEYDFTDIDGRRIPPFRV</sequence>
<evidence type="ECO:0000313" key="2">
    <source>
        <dbReference type="Proteomes" id="UP001649230"/>
    </source>
</evidence>
<gene>
    <name evidence="1" type="ORF">L0M14_14275</name>
</gene>
<reference evidence="1 2" key="1">
    <citation type="journal article" date="2024" name="Int. J. Syst. Evol. Microbiol.">
        <title>Paenibacillus hexagrammi sp. nov., a novel bacterium isolated from the gut content of Hexagrammos agrammus.</title>
        <authorList>
            <person name="Jung H.K."/>
            <person name="Kim D.G."/>
            <person name="Zin H."/>
            <person name="Park J."/>
            <person name="Jung H."/>
            <person name="Kim Y.O."/>
            <person name="Kong H.J."/>
            <person name="Kim J.W."/>
            <person name="Kim Y.S."/>
        </authorList>
    </citation>
    <scope>NUCLEOTIDE SEQUENCE [LARGE SCALE GENOMIC DNA]</scope>
    <source>
        <strain evidence="1 2">YPD9-1</strain>
    </source>
</reference>
<dbReference type="PRINTS" id="PR00081">
    <property type="entry name" value="GDHRDH"/>
</dbReference>
<dbReference type="EMBL" id="CP090978">
    <property type="protein sequence ID" value="UJF36124.1"/>
    <property type="molecule type" value="Genomic_DNA"/>
</dbReference>
<organism evidence="1 2">
    <name type="scientific">Paenibacillus hexagrammi</name>
    <dbReference type="NCBI Taxonomy" id="2908839"/>
    <lineage>
        <taxon>Bacteria</taxon>
        <taxon>Bacillati</taxon>
        <taxon>Bacillota</taxon>
        <taxon>Bacilli</taxon>
        <taxon>Bacillales</taxon>
        <taxon>Paenibacillaceae</taxon>
        <taxon>Paenibacillus</taxon>
    </lineage>
</organism>
<dbReference type="Proteomes" id="UP001649230">
    <property type="component" value="Chromosome"/>
</dbReference>
<evidence type="ECO:0000313" key="1">
    <source>
        <dbReference type="EMBL" id="UJF36124.1"/>
    </source>
</evidence>
<dbReference type="Pfam" id="PF00106">
    <property type="entry name" value="adh_short"/>
    <property type="match status" value="1"/>
</dbReference>
<dbReference type="PANTHER" id="PTHR44147">
    <property type="entry name" value="DEHYDROGENASE/REDUCTASE SDR FAMILY MEMBER 1"/>
    <property type="match status" value="1"/>
</dbReference>
<dbReference type="InterPro" id="IPR002347">
    <property type="entry name" value="SDR_fam"/>
</dbReference>
<dbReference type="RefSeq" id="WP_235122679.1">
    <property type="nucleotide sequence ID" value="NZ_CP090978.1"/>
</dbReference>
<dbReference type="InterPro" id="IPR036291">
    <property type="entry name" value="NAD(P)-bd_dom_sf"/>
</dbReference>
<protein>
    <submittedName>
        <fullName evidence="1">SDR family NAD(P)-dependent oxidoreductase</fullName>
    </submittedName>
</protein>
<dbReference type="PANTHER" id="PTHR44147:SF2">
    <property type="entry name" value="DEHYDROGENASE_REDUCTASE SDR FAMILY MEMBER 1"/>
    <property type="match status" value="1"/>
</dbReference>
<dbReference type="Gene3D" id="3.40.50.720">
    <property type="entry name" value="NAD(P)-binding Rossmann-like Domain"/>
    <property type="match status" value="1"/>
</dbReference>
<dbReference type="SUPFAM" id="SSF51735">
    <property type="entry name" value="NAD(P)-binding Rossmann-fold domains"/>
    <property type="match status" value="1"/>
</dbReference>
<accession>A0ABY3SR14</accession>
<keyword evidence="2" id="KW-1185">Reference proteome</keyword>